<reference evidence="1 2" key="1">
    <citation type="submission" date="2019-02" db="EMBL/GenBank/DDBJ databases">
        <title>Deep-cultivation of Planctomycetes and their phenomic and genomic characterization uncovers novel biology.</title>
        <authorList>
            <person name="Wiegand S."/>
            <person name="Jogler M."/>
            <person name="Boedeker C."/>
            <person name="Pinto D."/>
            <person name="Vollmers J."/>
            <person name="Rivas-Marin E."/>
            <person name="Kohn T."/>
            <person name="Peeters S.H."/>
            <person name="Heuer A."/>
            <person name="Rast P."/>
            <person name="Oberbeckmann S."/>
            <person name="Bunk B."/>
            <person name="Jeske O."/>
            <person name="Meyerdierks A."/>
            <person name="Storesund J.E."/>
            <person name="Kallscheuer N."/>
            <person name="Luecker S."/>
            <person name="Lage O.M."/>
            <person name="Pohl T."/>
            <person name="Merkel B.J."/>
            <person name="Hornburger P."/>
            <person name="Mueller R.-W."/>
            <person name="Bruemmer F."/>
            <person name="Labrenz M."/>
            <person name="Spormann A.M."/>
            <person name="Op den Camp H."/>
            <person name="Overmann J."/>
            <person name="Amann R."/>
            <person name="Jetten M.S.M."/>
            <person name="Mascher T."/>
            <person name="Medema M.H."/>
            <person name="Devos D.P."/>
            <person name="Kaster A.-K."/>
            <person name="Ovreas L."/>
            <person name="Rohde M."/>
            <person name="Galperin M.Y."/>
            <person name="Jogler C."/>
        </authorList>
    </citation>
    <scope>NUCLEOTIDE SEQUENCE [LARGE SCALE GENOMIC DNA]</scope>
    <source>
        <strain evidence="1 2">K23_9</strain>
    </source>
</reference>
<keyword evidence="2" id="KW-1185">Reference proteome</keyword>
<dbReference type="Pfam" id="PF07394">
    <property type="entry name" value="DUF1501"/>
    <property type="match status" value="1"/>
</dbReference>
<dbReference type="PANTHER" id="PTHR43737">
    <property type="entry name" value="BLL7424 PROTEIN"/>
    <property type="match status" value="1"/>
</dbReference>
<proteinExistence type="predicted"/>
<protein>
    <recommendedName>
        <fullName evidence="3">Sulfatase</fullName>
    </recommendedName>
</protein>
<dbReference type="SUPFAM" id="SSF53649">
    <property type="entry name" value="Alkaline phosphatase-like"/>
    <property type="match status" value="1"/>
</dbReference>
<dbReference type="InterPro" id="IPR006311">
    <property type="entry name" value="TAT_signal"/>
</dbReference>
<dbReference type="InterPro" id="IPR017850">
    <property type="entry name" value="Alkaline_phosphatase_core_sf"/>
</dbReference>
<dbReference type="AlphaFoldDB" id="A0A517NQ51"/>
<evidence type="ECO:0000313" key="1">
    <source>
        <dbReference type="EMBL" id="QDT09254.1"/>
    </source>
</evidence>
<sequence>MSNSWRNCEGVSRRDCIRMGLSGLVAGGLSGALRSRGMASESKPSQSTTRQADACILVWQDGGPSHYETFDPKPEAPVEIRGSYGTIQTQTPGIHFSQPMKKLAALSDDLAIVRSIRHDQGNHGAGNHYMMTGAPPRIPVGCGAFVSFHPSLGSVVSKEIGAPHGIPAYFSIPNMSRSGGPNFLGSRYAPFVVPDSPNSSSFRVRDVTIPKSLSEDRYDSRQAIRAQVDQMLRINDAAAGDPTLAVDQFYEQSLQIISSPEAQAAFDIHKEPDSVRDAYGRDSFGQRALLARRLVGAGVPFVTLYHGGWDHHEKIFSALDKKLPPFEASVAALIADLKQQGMLERTLVVVLGEFGRTPKINERGGRDHWSNAMSVLFAGGGTRGGQVIGATDKQGYAAIERVLSPENFVSTIYRKLGIDPGQMMHTPDGRPVHLVSNEDPITELMG</sequence>
<dbReference type="Proteomes" id="UP000319817">
    <property type="component" value="Chromosome"/>
</dbReference>
<dbReference type="RefSeq" id="WP_145416817.1">
    <property type="nucleotide sequence ID" value="NZ_CP036526.1"/>
</dbReference>
<gene>
    <name evidence="1" type="ORF">K239x_11990</name>
</gene>
<accession>A0A517NQ51</accession>
<evidence type="ECO:0000313" key="2">
    <source>
        <dbReference type="Proteomes" id="UP000319817"/>
    </source>
</evidence>
<dbReference type="PROSITE" id="PS51318">
    <property type="entry name" value="TAT"/>
    <property type="match status" value="1"/>
</dbReference>
<organism evidence="1 2">
    <name type="scientific">Stieleria marina</name>
    <dbReference type="NCBI Taxonomy" id="1930275"/>
    <lineage>
        <taxon>Bacteria</taxon>
        <taxon>Pseudomonadati</taxon>
        <taxon>Planctomycetota</taxon>
        <taxon>Planctomycetia</taxon>
        <taxon>Pirellulales</taxon>
        <taxon>Pirellulaceae</taxon>
        <taxon>Stieleria</taxon>
    </lineage>
</organism>
<dbReference type="InterPro" id="IPR010869">
    <property type="entry name" value="DUF1501"/>
</dbReference>
<dbReference type="EMBL" id="CP036526">
    <property type="protein sequence ID" value="QDT09254.1"/>
    <property type="molecule type" value="Genomic_DNA"/>
</dbReference>
<dbReference type="PANTHER" id="PTHR43737:SF1">
    <property type="entry name" value="DUF1501 DOMAIN-CONTAINING PROTEIN"/>
    <property type="match status" value="1"/>
</dbReference>
<evidence type="ECO:0008006" key="3">
    <source>
        <dbReference type="Google" id="ProtNLM"/>
    </source>
</evidence>
<dbReference type="OrthoDB" id="127333at2"/>
<name>A0A517NQ51_9BACT</name>